<dbReference type="InterPro" id="IPR001173">
    <property type="entry name" value="Glyco_trans_2-like"/>
</dbReference>
<evidence type="ECO:0000259" key="1">
    <source>
        <dbReference type="Pfam" id="PF00535"/>
    </source>
</evidence>
<dbReference type="Gene3D" id="3.90.550.10">
    <property type="entry name" value="Spore Coat Polysaccharide Biosynthesis Protein SpsA, Chain A"/>
    <property type="match status" value="1"/>
</dbReference>
<dbReference type="PANTHER" id="PTHR22916:SF3">
    <property type="entry name" value="UDP-GLCNAC:BETAGAL BETA-1,3-N-ACETYLGLUCOSAMINYLTRANSFERASE-LIKE PROTEIN 1"/>
    <property type="match status" value="1"/>
</dbReference>
<dbReference type="Proteomes" id="UP000182584">
    <property type="component" value="Unassembled WGS sequence"/>
</dbReference>
<dbReference type="InterPro" id="IPR029044">
    <property type="entry name" value="Nucleotide-diphossugar_trans"/>
</dbReference>
<dbReference type="SUPFAM" id="SSF53448">
    <property type="entry name" value="Nucleotide-diphospho-sugar transferases"/>
    <property type="match status" value="1"/>
</dbReference>
<reference evidence="2 3" key="1">
    <citation type="submission" date="2016-10" db="EMBL/GenBank/DDBJ databases">
        <authorList>
            <person name="de Groot N.N."/>
        </authorList>
    </citation>
    <scope>NUCLEOTIDE SEQUENCE [LARGE SCALE GENOMIC DNA]</scope>
    <source>
        <strain evidence="2 3">AR40</strain>
    </source>
</reference>
<organism evidence="2 3">
    <name type="scientific">Butyrivibrio fibrisolvens</name>
    <dbReference type="NCBI Taxonomy" id="831"/>
    <lineage>
        <taxon>Bacteria</taxon>
        <taxon>Bacillati</taxon>
        <taxon>Bacillota</taxon>
        <taxon>Clostridia</taxon>
        <taxon>Lachnospirales</taxon>
        <taxon>Lachnospiraceae</taxon>
        <taxon>Butyrivibrio</taxon>
    </lineage>
</organism>
<evidence type="ECO:0000313" key="2">
    <source>
        <dbReference type="EMBL" id="SER57441.1"/>
    </source>
</evidence>
<accession>A0A1H9QA93</accession>
<protein>
    <submittedName>
        <fullName evidence="2">Glycosyl transferase family 2</fullName>
    </submittedName>
</protein>
<dbReference type="EMBL" id="FOGJ01000007">
    <property type="protein sequence ID" value="SER57441.1"/>
    <property type="molecule type" value="Genomic_DNA"/>
</dbReference>
<sequence length="369" mass="43655">MKLSIIVPVYNQAADDKLKWCLDSLVSQTLPKDQYEIIAVDDSSTDDSFKIMQEYEQKAPSYFHAIHSPVNHHQGGAKNIGLAIAKGDWIGFIDADDWVTPDFYERLISKAEDTGADMVGCDYHLTDEHSFKIGQIVHNNTKDQTGILDRDRYKRLILDTGSLVVKIYKRDIIIPKGMKPSKPPVKVRDGREVEEPYRLHIFPEDIFYEDNAVSNSWILRATHFEYIEEPLYYYYQHDNSTVHTISKKNLEDRMTAGRMLLMEAIKEGYIEDYRAEIEFQYTVLFYINTLFSAMPRQQHVKGCYNFTRKLGREMKRTFPGFEKNVYYEKRINAEEKKLIHMQMRSHFCFFIYYRLLWFYRNLRKRFSNA</sequence>
<dbReference type="PANTHER" id="PTHR22916">
    <property type="entry name" value="GLYCOSYLTRANSFERASE"/>
    <property type="match status" value="1"/>
</dbReference>
<name>A0A1H9QA93_BUTFI</name>
<dbReference type="RefSeq" id="WP_074755319.1">
    <property type="nucleotide sequence ID" value="NZ_FOGJ01000007.1"/>
</dbReference>
<evidence type="ECO:0000313" key="3">
    <source>
        <dbReference type="Proteomes" id="UP000182584"/>
    </source>
</evidence>
<dbReference type="Pfam" id="PF00535">
    <property type="entry name" value="Glycos_transf_2"/>
    <property type="match status" value="1"/>
</dbReference>
<dbReference type="GO" id="GO:0016758">
    <property type="term" value="F:hexosyltransferase activity"/>
    <property type="evidence" value="ECO:0007669"/>
    <property type="project" value="UniProtKB-ARBA"/>
</dbReference>
<dbReference type="OrthoDB" id="9807674at2"/>
<dbReference type="eggNOG" id="COG1215">
    <property type="taxonomic scope" value="Bacteria"/>
</dbReference>
<proteinExistence type="predicted"/>
<gene>
    <name evidence="2" type="ORF">SAMN04487884_10792</name>
</gene>
<dbReference type="CDD" id="cd00761">
    <property type="entry name" value="Glyco_tranf_GTA_type"/>
    <property type="match status" value="1"/>
</dbReference>
<feature type="domain" description="Glycosyltransferase 2-like" evidence="1">
    <location>
        <begin position="4"/>
        <end position="138"/>
    </location>
</feature>
<dbReference type="AlphaFoldDB" id="A0A1H9QA93"/>
<keyword evidence="2" id="KW-0808">Transferase</keyword>